<accession>A0A4X2JSV5</accession>
<dbReference type="GO" id="GO:0005886">
    <property type="term" value="C:plasma membrane"/>
    <property type="evidence" value="ECO:0007669"/>
    <property type="project" value="TreeGrafter"/>
</dbReference>
<feature type="chain" id="PRO_5044616051" description="Ig-like domain-containing protein" evidence="1">
    <location>
        <begin position="28"/>
        <end position="190"/>
    </location>
</feature>
<dbReference type="GO" id="GO:0004888">
    <property type="term" value="F:transmembrane signaling receptor activity"/>
    <property type="evidence" value="ECO:0007669"/>
    <property type="project" value="InterPro"/>
</dbReference>
<dbReference type="Ensembl" id="ENSVURT00010001365.1">
    <property type="protein sequence ID" value="ENSVURP00010001187.1"/>
    <property type="gene ID" value="ENSVURG00010001024.1"/>
</dbReference>
<dbReference type="Proteomes" id="UP000314987">
    <property type="component" value="Unassembled WGS sequence"/>
</dbReference>
<dbReference type="OMA" id="HLQGHFF"/>
<dbReference type="InterPro" id="IPR013106">
    <property type="entry name" value="Ig_V-set"/>
</dbReference>
<dbReference type="InterPro" id="IPR042385">
    <property type="entry name" value="CD160"/>
</dbReference>
<sequence length="190" mass="20936">MLLMATGLRCFLMAVLIVAVEIKKAGCVDIFSSRGPVFLQEGEKLSLNCTLSYKKGEAKGLTMFWCKNKMAQGCSPRTSLKQLKLKREVEVGEEDTLKEHYTSTVLTILQAKPADSGIYQCCASSQNPNALFQSHYISVKITEKGNYTTTEPKYEGSALPSHSERSCKMSSLEEKIWGLTVIGLLALKGL</sequence>
<dbReference type="GO" id="GO:0002819">
    <property type="term" value="P:regulation of adaptive immune response"/>
    <property type="evidence" value="ECO:0007669"/>
    <property type="project" value="InterPro"/>
</dbReference>
<dbReference type="InterPro" id="IPR013783">
    <property type="entry name" value="Ig-like_fold"/>
</dbReference>
<dbReference type="OrthoDB" id="9450911at2759"/>
<dbReference type="PANTHER" id="PTHR15425:SF0">
    <property type="entry name" value="CD160 ANTIGEN"/>
    <property type="match status" value="1"/>
</dbReference>
<dbReference type="Ensembl" id="ENSVURT00010002970.1">
    <property type="protein sequence ID" value="ENSVURP00010002618.1"/>
    <property type="gene ID" value="ENSVURG00010002135.1"/>
</dbReference>
<dbReference type="InterPro" id="IPR007110">
    <property type="entry name" value="Ig-like_dom"/>
</dbReference>
<dbReference type="GeneID" id="114043373"/>
<dbReference type="PANTHER" id="PTHR15425">
    <property type="entry name" value="CD160 ANTIGEN"/>
    <property type="match status" value="1"/>
</dbReference>
<dbReference type="InterPro" id="IPR036179">
    <property type="entry name" value="Ig-like_dom_sf"/>
</dbReference>
<dbReference type="PROSITE" id="PS50835">
    <property type="entry name" value="IG_LIKE"/>
    <property type="match status" value="1"/>
</dbReference>
<feature type="signal peptide" evidence="1">
    <location>
        <begin position="1"/>
        <end position="27"/>
    </location>
</feature>
<evidence type="ECO:0000313" key="3">
    <source>
        <dbReference type="Ensembl" id="ENSVURP00010001187.1"/>
    </source>
</evidence>
<dbReference type="GeneTree" id="ENSGT00390000007258"/>
<protein>
    <recommendedName>
        <fullName evidence="2">Ig-like domain-containing protein</fullName>
    </recommendedName>
</protein>
<dbReference type="Gene3D" id="2.60.40.10">
    <property type="entry name" value="Immunoglobulins"/>
    <property type="match status" value="1"/>
</dbReference>
<dbReference type="SUPFAM" id="SSF48726">
    <property type="entry name" value="Immunoglobulin"/>
    <property type="match status" value="1"/>
</dbReference>
<dbReference type="CDD" id="cd21392">
    <property type="entry name" value="IgC2_CD160"/>
    <property type="match status" value="1"/>
</dbReference>
<reference evidence="5" key="1">
    <citation type="submission" date="2018-12" db="EMBL/GenBank/DDBJ databases">
        <authorList>
            <person name="Yazar S."/>
        </authorList>
    </citation>
    <scope>NUCLEOTIDE SEQUENCE [LARGE SCALE GENOMIC DNA]</scope>
</reference>
<dbReference type="SMART" id="SM00409">
    <property type="entry name" value="IG"/>
    <property type="match status" value="1"/>
</dbReference>
<evidence type="ECO:0000313" key="4">
    <source>
        <dbReference type="Ensembl" id="ENSVURP00010002618.1"/>
    </source>
</evidence>
<organism evidence="4 5">
    <name type="scientific">Vombatus ursinus</name>
    <name type="common">Common wombat</name>
    <dbReference type="NCBI Taxonomy" id="29139"/>
    <lineage>
        <taxon>Eukaryota</taxon>
        <taxon>Metazoa</taxon>
        <taxon>Chordata</taxon>
        <taxon>Craniata</taxon>
        <taxon>Vertebrata</taxon>
        <taxon>Euteleostomi</taxon>
        <taxon>Mammalia</taxon>
        <taxon>Metatheria</taxon>
        <taxon>Diprotodontia</taxon>
        <taxon>Vombatidae</taxon>
        <taxon>Vombatus</taxon>
    </lineage>
</organism>
<feature type="domain" description="Ig-like" evidence="2">
    <location>
        <begin position="41"/>
        <end position="138"/>
    </location>
</feature>
<proteinExistence type="predicted"/>
<dbReference type="AlphaFoldDB" id="A0A4X2JSV5"/>
<name>A0A4X2JSV5_VOMUR</name>
<dbReference type="RefSeq" id="XP_027718270.1">
    <property type="nucleotide sequence ID" value="XM_027862469.1"/>
</dbReference>
<evidence type="ECO:0000256" key="1">
    <source>
        <dbReference type="SAM" id="SignalP"/>
    </source>
</evidence>
<evidence type="ECO:0000313" key="5">
    <source>
        <dbReference type="Proteomes" id="UP000314987"/>
    </source>
</evidence>
<keyword evidence="5" id="KW-1185">Reference proteome</keyword>
<dbReference type="STRING" id="29139.ENSVURP00010001187"/>
<keyword evidence="1" id="KW-0732">Signal</keyword>
<dbReference type="Pfam" id="PF07686">
    <property type="entry name" value="V-set"/>
    <property type="match status" value="1"/>
</dbReference>
<dbReference type="InterPro" id="IPR003599">
    <property type="entry name" value="Ig_sub"/>
</dbReference>
<gene>
    <name evidence="4" type="primary">LOC114043373</name>
    <name evidence="3" type="synonym">LOC114043367</name>
</gene>
<evidence type="ECO:0000259" key="2">
    <source>
        <dbReference type="PROSITE" id="PS50835"/>
    </source>
</evidence>
<reference evidence="4" key="2">
    <citation type="submission" date="2025-05" db="UniProtKB">
        <authorList>
            <consortium name="Ensembl"/>
        </authorList>
    </citation>
    <scope>IDENTIFICATION</scope>
</reference>